<gene>
    <name evidence="2" type="ORF">EWH46_05295</name>
</gene>
<feature type="region of interest" description="Disordered" evidence="1">
    <location>
        <begin position="77"/>
        <end position="290"/>
    </location>
</feature>
<feature type="compositionally biased region" description="Basic residues" evidence="1">
    <location>
        <begin position="192"/>
        <end position="204"/>
    </location>
</feature>
<dbReference type="AlphaFoldDB" id="A0A5C1Q6R8"/>
<dbReference type="GO" id="GO:0016491">
    <property type="term" value="F:oxidoreductase activity"/>
    <property type="evidence" value="ECO:0007669"/>
    <property type="project" value="InterPro"/>
</dbReference>
<feature type="compositionally biased region" description="Basic residues" evidence="1">
    <location>
        <begin position="77"/>
        <end position="91"/>
    </location>
</feature>
<proteinExistence type="predicted"/>
<name>A0A5C1Q6R8_9BURK</name>
<evidence type="ECO:0000313" key="3">
    <source>
        <dbReference type="Proteomes" id="UP000323522"/>
    </source>
</evidence>
<feature type="compositionally biased region" description="Basic residues" evidence="1">
    <location>
        <begin position="161"/>
        <end position="170"/>
    </location>
</feature>
<dbReference type="PANTHER" id="PTHR42923">
    <property type="entry name" value="PROTOPORPHYRINOGEN OXIDASE"/>
    <property type="match status" value="1"/>
</dbReference>
<feature type="compositionally biased region" description="Basic and acidic residues" evidence="1">
    <location>
        <begin position="106"/>
        <end position="124"/>
    </location>
</feature>
<accession>A0A5C1Q6R8</accession>
<reference evidence="2 3" key="1">
    <citation type="submission" date="2019-02" db="EMBL/GenBank/DDBJ databases">
        <title>Complete Genome Sequence and Methylome Analysis of Sphaerotilus natans subsp. sulfidivorans D-507.</title>
        <authorList>
            <person name="Fomenkov A."/>
            <person name="Gridneva E."/>
            <person name="Smolyakov D."/>
            <person name="Dubinina G."/>
            <person name="Vincze T."/>
            <person name="Grabovich M."/>
            <person name="Roberts R.J."/>
        </authorList>
    </citation>
    <scope>NUCLEOTIDE SEQUENCE [LARGE SCALE GENOMIC DNA]</scope>
    <source>
        <strain evidence="2 3">D-507</strain>
    </source>
</reference>
<organism evidence="2 3">
    <name type="scientific">Sphaerotilus sulfidivorans</name>
    <dbReference type="NCBI Taxonomy" id="639200"/>
    <lineage>
        <taxon>Bacteria</taxon>
        <taxon>Pseudomonadati</taxon>
        <taxon>Pseudomonadota</taxon>
        <taxon>Betaproteobacteria</taxon>
        <taxon>Burkholderiales</taxon>
        <taxon>Sphaerotilaceae</taxon>
        <taxon>Sphaerotilus</taxon>
    </lineage>
</organism>
<dbReference type="PANTHER" id="PTHR42923:SF47">
    <property type="entry name" value="BLR3003 PROTEIN"/>
    <property type="match status" value="1"/>
</dbReference>
<dbReference type="SUPFAM" id="SSF51905">
    <property type="entry name" value="FAD/NAD(P)-binding domain"/>
    <property type="match status" value="1"/>
</dbReference>
<dbReference type="InterPro" id="IPR036188">
    <property type="entry name" value="FAD/NAD-bd_sf"/>
</dbReference>
<dbReference type="OrthoDB" id="7849608at2"/>
<dbReference type="InterPro" id="IPR002937">
    <property type="entry name" value="Amino_oxidase"/>
</dbReference>
<dbReference type="EMBL" id="CP035708">
    <property type="protein sequence ID" value="QEN02546.1"/>
    <property type="molecule type" value="Genomic_DNA"/>
</dbReference>
<evidence type="ECO:0000313" key="2">
    <source>
        <dbReference type="EMBL" id="QEN02546.1"/>
    </source>
</evidence>
<evidence type="ECO:0000256" key="1">
    <source>
        <dbReference type="SAM" id="MobiDB-lite"/>
    </source>
</evidence>
<dbReference type="Proteomes" id="UP000323522">
    <property type="component" value="Chromosome"/>
</dbReference>
<dbReference type="Pfam" id="PF01593">
    <property type="entry name" value="Amino_oxidase"/>
    <property type="match status" value="1"/>
</dbReference>
<feature type="compositionally biased region" description="Basic and acidic residues" evidence="1">
    <location>
        <begin position="261"/>
        <end position="283"/>
    </location>
</feature>
<dbReference type="InterPro" id="IPR050464">
    <property type="entry name" value="Zeta_carotene_desat/Oxidored"/>
</dbReference>
<dbReference type="NCBIfam" id="TIGR03467">
    <property type="entry name" value="HpnE"/>
    <property type="match status" value="1"/>
</dbReference>
<protein>
    <submittedName>
        <fullName evidence="2">FAD-binding protein</fullName>
    </submittedName>
</protein>
<dbReference type="InterPro" id="IPR017830">
    <property type="entry name" value="SQase_HpnE"/>
</dbReference>
<dbReference type="KEGG" id="snn:EWH46_05295"/>
<dbReference type="Gene3D" id="3.50.50.60">
    <property type="entry name" value="FAD/NAD(P)-binding domain"/>
    <property type="match status" value="1"/>
</dbReference>
<sequence>MRRGCCGGRCGWVAGHAKVAAAPRAPETIAPHDHLPRALRPGEGGRQRLELLLRLPLPAAGAPRGDHRVLCLLPRGRRRGRRDQRRGRGRHQAGVVAHRGAARLLRRADASGHEGADAARRPLPDRAGAPAGRHRGLRDGPAAEPLSRLSRPEALLPPGGGHRRRGGRAHLRPDRSGHHRLRAPDGPGLPAHQHHPRRRRRRAARAYLPADRRAQAVRRQGARDPQPRLQRALHRADEVSGRARPPGLRPGTGTAARGRRARAEARPDDGQHLPHAAARDRGGRVPGAAPAHLADAGQEALDRDEDQLARPVSRVAIVGAGWAGLAAAVAAVEAGHAVTVLEMAPQPGGRARSLAAEGAAGGDPADRLDNGQHILIGAYTATLGLMRRVGVDPDAVLRRQPLALLDQVGVGLRLRAGSPLLEFGRAVWAMRHWRRSERLALSSAALGWLLRGFRCDAGWTVAQLTAGLPARVRTEILDPLCVAALNTPAPEASAQVFLRVLHDALFSGPGASDLLIPRRPLAELLPEPAWRWLQQHGATLHTGRRVRTLEPEPAPGGGWRVDGEVFDQVVLACPPAEAARLTRAVAPGWAAQAEAFGFEPIITGYVQAPGARLAAPMVALAEGPQAPAQFAFDHGALGLRAGRFAFVVSGAAPWVERGLEATGQALLTQARAVLRDLGDGTENAVRLERLVAEKRATFRCVPGLARPPAQIAPGLRAAADWVEGPYPATLEGAVRSAAA</sequence>